<accession>A0A0D0ASS2</accession>
<dbReference type="InterPro" id="IPR012337">
    <property type="entry name" value="RNaseH-like_sf"/>
</dbReference>
<sequence>MTNPSPDMFFQNPNQHLIADKKLTPMEWHFLQNLEVILEVPHAAQQAMSSESTPTLSGVVPTFERLIKGWNHIASHFPHFAPLINIGLLWAEKYDDRMGATNAYAVSMFIDPASWMSWMEHHWSQQRTNDAKKYIIKLMHAKRGSLASGSVPTVRAVQKPSTLGSHLYGLPDIDMPSDHNEVPKRTATRSPKGTNILLFWTASQGMFPTVYAIALDYLPIQASAVPCECMFLSSSETDTQKWNRLSPVLMEALQIIKFILKKDRLNFTKGWAASQRDMEYEVLRDVEPGEVFASNISRASCGSSTHEVLLKAIADQECDDVEDAAVIYASL</sequence>
<organism evidence="2 3">
    <name type="scientific">Suillus luteus UH-Slu-Lm8-n1</name>
    <dbReference type="NCBI Taxonomy" id="930992"/>
    <lineage>
        <taxon>Eukaryota</taxon>
        <taxon>Fungi</taxon>
        <taxon>Dikarya</taxon>
        <taxon>Basidiomycota</taxon>
        <taxon>Agaricomycotina</taxon>
        <taxon>Agaricomycetes</taxon>
        <taxon>Agaricomycetidae</taxon>
        <taxon>Boletales</taxon>
        <taxon>Suillineae</taxon>
        <taxon>Suillaceae</taxon>
        <taxon>Suillus</taxon>
    </lineage>
</organism>
<dbReference type="SUPFAM" id="SSF53098">
    <property type="entry name" value="Ribonuclease H-like"/>
    <property type="match status" value="1"/>
</dbReference>
<dbReference type="GO" id="GO:0046983">
    <property type="term" value="F:protein dimerization activity"/>
    <property type="evidence" value="ECO:0007669"/>
    <property type="project" value="InterPro"/>
</dbReference>
<feature type="domain" description="HAT C-terminal dimerisation" evidence="1">
    <location>
        <begin position="192"/>
        <end position="257"/>
    </location>
</feature>
<dbReference type="InterPro" id="IPR008906">
    <property type="entry name" value="HATC_C_dom"/>
</dbReference>
<reference evidence="3" key="2">
    <citation type="submission" date="2015-01" db="EMBL/GenBank/DDBJ databases">
        <title>Evolutionary Origins and Diversification of the Mycorrhizal Mutualists.</title>
        <authorList>
            <consortium name="DOE Joint Genome Institute"/>
            <consortium name="Mycorrhizal Genomics Consortium"/>
            <person name="Kohler A."/>
            <person name="Kuo A."/>
            <person name="Nagy L.G."/>
            <person name="Floudas D."/>
            <person name="Copeland A."/>
            <person name="Barry K.W."/>
            <person name="Cichocki N."/>
            <person name="Veneault-Fourrey C."/>
            <person name="LaButti K."/>
            <person name="Lindquist E.A."/>
            <person name="Lipzen A."/>
            <person name="Lundell T."/>
            <person name="Morin E."/>
            <person name="Murat C."/>
            <person name="Riley R."/>
            <person name="Ohm R."/>
            <person name="Sun H."/>
            <person name="Tunlid A."/>
            <person name="Henrissat B."/>
            <person name="Grigoriev I.V."/>
            <person name="Hibbett D.S."/>
            <person name="Martin F."/>
        </authorList>
    </citation>
    <scope>NUCLEOTIDE SEQUENCE [LARGE SCALE GENOMIC DNA]</scope>
    <source>
        <strain evidence="3">UH-Slu-Lm8-n1</strain>
    </source>
</reference>
<evidence type="ECO:0000313" key="3">
    <source>
        <dbReference type="Proteomes" id="UP000054485"/>
    </source>
</evidence>
<evidence type="ECO:0000313" key="2">
    <source>
        <dbReference type="EMBL" id="KIK41029.1"/>
    </source>
</evidence>
<protein>
    <recommendedName>
        <fullName evidence="1">HAT C-terminal dimerisation domain-containing protein</fullName>
    </recommendedName>
</protein>
<dbReference type="HOGENOM" id="CLU_009123_6_1_1"/>
<proteinExistence type="predicted"/>
<dbReference type="AlphaFoldDB" id="A0A0D0ASS2"/>
<reference evidence="2 3" key="1">
    <citation type="submission" date="2014-04" db="EMBL/GenBank/DDBJ databases">
        <authorList>
            <consortium name="DOE Joint Genome Institute"/>
            <person name="Kuo A."/>
            <person name="Ruytinx J."/>
            <person name="Rineau F."/>
            <person name="Colpaert J."/>
            <person name="Kohler A."/>
            <person name="Nagy L.G."/>
            <person name="Floudas D."/>
            <person name="Copeland A."/>
            <person name="Barry K.W."/>
            <person name="Cichocki N."/>
            <person name="Veneault-Fourrey C."/>
            <person name="LaButti K."/>
            <person name="Lindquist E.A."/>
            <person name="Lipzen A."/>
            <person name="Lundell T."/>
            <person name="Morin E."/>
            <person name="Murat C."/>
            <person name="Sun H."/>
            <person name="Tunlid A."/>
            <person name="Henrissat B."/>
            <person name="Grigoriev I.V."/>
            <person name="Hibbett D.S."/>
            <person name="Martin F."/>
            <person name="Nordberg H.P."/>
            <person name="Cantor M.N."/>
            <person name="Hua S.X."/>
        </authorList>
    </citation>
    <scope>NUCLEOTIDE SEQUENCE [LARGE SCALE GENOMIC DNA]</scope>
    <source>
        <strain evidence="2 3">UH-Slu-Lm8-n1</strain>
    </source>
</reference>
<dbReference type="Pfam" id="PF05699">
    <property type="entry name" value="Dimer_Tnp_hAT"/>
    <property type="match status" value="1"/>
</dbReference>
<gene>
    <name evidence="2" type="ORF">CY34DRAFT_13328</name>
</gene>
<dbReference type="EMBL" id="KN835282">
    <property type="protein sequence ID" value="KIK41029.1"/>
    <property type="molecule type" value="Genomic_DNA"/>
</dbReference>
<dbReference type="Proteomes" id="UP000054485">
    <property type="component" value="Unassembled WGS sequence"/>
</dbReference>
<keyword evidence="3" id="KW-1185">Reference proteome</keyword>
<dbReference type="OrthoDB" id="2639200at2759"/>
<evidence type="ECO:0000259" key="1">
    <source>
        <dbReference type="Pfam" id="PF05699"/>
    </source>
</evidence>
<dbReference type="InParanoid" id="A0A0D0ASS2"/>
<name>A0A0D0ASS2_9AGAM</name>